<proteinExistence type="predicted"/>
<dbReference type="GO" id="GO:0006825">
    <property type="term" value="P:copper ion transport"/>
    <property type="evidence" value="ECO:0007669"/>
    <property type="project" value="InterPro"/>
</dbReference>
<accession>A0A8J7QWQ8</accession>
<reference evidence="12" key="1">
    <citation type="submission" date="2021-03" db="EMBL/GenBank/DDBJ databases">
        <title>Genome sequencing and assembly of Tianweitania sediminis.</title>
        <authorList>
            <person name="Chhetri G."/>
        </authorList>
    </citation>
    <scope>NUCLEOTIDE SEQUENCE</scope>
    <source>
        <strain evidence="12">Z8</strain>
    </source>
</reference>
<keyword evidence="13" id="KW-1185">Reference proteome</keyword>
<feature type="transmembrane region" description="Helical" evidence="9">
    <location>
        <begin position="197"/>
        <end position="220"/>
    </location>
</feature>
<feature type="transmembrane region" description="Helical" evidence="9">
    <location>
        <begin position="232"/>
        <end position="253"/>
    </location>
</feature>
<gene>
    <name evidence="12" type="ORF">J5Y06_05205</name>
</gene>
<evidence type="ECO:0000313" key="12">
    <source>
        <dbReference type="EMBL" id="MBP0438038.1"/>
    </source>
</evidence>
<dbReference type="AlphaFoldDB" id="A0A8J7QWQ8"/>
<evidence type="ECO:0000313" key="13">
    <source>
        <dbReference type="Proteomes" id="UP000666240"/>
    </source>
</evidence>
<dbReference type="GO" id="GO:0046688">
    <property type="term" value="P:response to copper ion"/>
    <property type="evidence" value="ECO:0007669"/>
    <property type="project" value="InterPro"/>
</dbReference>
<dbReference type="GO" id="GO:0005507">
    <property type="term" value="F:copper ion binding"/>
    <property type="evidence" value="ECO:0007669"/>
    <property type="project" value="InterPro"/>
</dbReference>
<feature type="transmembrane region" description="Helical" evidence="9">
    <location>
        <begin position="375"/>
        <end position="393"/>
    </location>
</feature>
<evidence type="ECO:0000256" key="9">
    <source>
        <dbReference type="SAM" id="Phobius"/>
    </source>
</evidence>
<dbReference type="GO" id="GO:0042597">
    <property type="term" value="C:periplasmic space"/>
    <property type="evidence" value="ECO:0007669"/>
    <property type="project" value="InterPro"/>
</dbReference>
<dbReference type="InterPro" id="IPR014756">
    <property type="entry name" value="Ig_E-set"/>
</dbReference>
<dbReference type="InterPro" id="IPR008457">
    <property type="entry name" value="Cu-R_CopD_dom"/>
</dbReference>
<dbReference type="SUPFAM" id="SSF81296">
    <property type="entry name" value="E set domains"/>
    <property type="match status" value="1"/>
</dbReference>
<evidence type="ECO:0000256" key="2">
    <source>
        <dbReference type="ARBA" id="ARBA00022475"/>
    </source>
</evidence>
<dbReference type="RefSeq" id="WP_209333978.1">
    <property type="nucleotide sequence ID" value="NZ_JAGIYY010000001.1"/>
</dbReference>
<dbReference type="Proteomes" id="UP000666240">
    <property type="component" value="Unassembled WGS sequence"/>
</dbReference>
<feature type="domain" description="Copper resistance protein D" evidence="11">
    <location>
        <begin position="295"/>
        <end position="392"/>
    </location>
</feature>
<evidence type="ECO:0000256" key="6">
    <source>
        <dbReference type="ARBA" id="ARBA00022989"/>
    </source>
</evidence>
<keyword evidence="5" id="KW-0732">Signal</keyword>
<keyword evidence="3 9" id="KW-0812">Transmembrane</keyword>
<feature type="domain" description="CopC" evidence="10">
    <location>
        <begin position="11"/>
        <end position="102"/>
    </location>
</feature>
<comment type="caution">
    <text evidence="12">The sequence shown here is derived from an EMBL/GenBank/DDBJ whole genome shotgun (WGS) entry which is preliminary data.</text>
</comment>
<comment type="subcellular location">
    <subcellularLocation>
        <location evidence="1">Cell membrane</location>
        <topology evidence="1">Multi-pass membrane protein</topology>
    </subcellularLocation>
</comment>
<dbReference type="GO" id="GO:0005886">
    <property type="term" value="C:plasma membrane"/>
    <property type="evidence" value="ECO:0007669"/>
    <property type="project" value="UniProtKB-SubCell"/>
</dbReference>
<feature type="transmembrane region" description="Helical" evidence="9">
    <location>
        <begin position="259"/>
        <end position="282"/>
    </location>
</feature>
<evidence type="ECO:0000256" key="4">
    <source>
        <dbReference type="ARBA" id="ARBA00022723"/>
    </source>
</evidence>
<feature type="transmembrane region" description="Helical" evidence="9">
    <location>
        <begin position="303"/>
        <end position="323"/>
    </location>
</feature>
<organism evidence="12 13">
    <name type="scientific">Tianweitania sediminis</name>
    <dbReference type="NCBI Taxonomy" id="1502156"/>
    <lineage>
        <taxon>Bacteria</taxon>
        <taxon>Pseudomonadati</taxon>
        <taxon>Pseudomonadota</taxon>
        <taxon>Alphaproteobacteria</taxon>
        <taxon>Hyphomicrobiales</taxon>
        <taxon>Phyllobacteriaceae</taxon>
        <taxon>Tianweitania</taxon>
    </lineage>
</organism>
<keyword evidence="8 9" id="KW-0472">Membrane</keyword>
<dbReference type="InterPro" id="IPR007348">
    <property type="entry name" value="CopC_dom"/>
</dbReference>
<dbReference type="PANTHER" id="PTHR34820:SF4">
    <property type="entry name" value="INNER MEMBRANE PROTEIN YEBZ"/>
    <property type="match status" value="1"/>
</dbReference>
<evidence type="ECO:0000256" key="5">
    <source>
        <dbReference type="ARBA" id="ARBA00022729"/>
    </source>
</evidence>
<evidence type="ECO:0000259" key="11">
    <source>
        <dbReference type="Pfam" id="PF05425"/>
    </source>
</evidence>
<evidence type="ECO:0000256" key="8">
    <source>
        <dbReference type="ARBA" id="ARBA00023136"/>
    </source>
</evidence>
<sequence length="521" mass="53902">MALLPSPALAHAVLVSSDPLDGSSVQRMPSEVVLRFSEPVAPVKLRLAGSAEPLPELHGTQTADNGIRVPLPDDLGQGSYVLSYNVTSLDGHPVAGAISFGVGTSAAIAPAQEAAGGIDLLAALVRALHYGSLLAATGGGLFVLLVLKGEHVPRALLRGLLTFAALAATTLVLLVGLNGLQLTGLPFPGLLTREPWIAGAGTTLLRSAMAGVAGLLLLVVGLLQRLSRWDRLVVGGGSLLALASLPLTGHAAIAPPASIAAPAVYIHGVAAAFWTGSLWPLWIMLPRMSPVDGVRMVDRFSSLAIGLVVVLILAGSLLSFLQMGSPDAVFTTPYGWTWALKICLVLPLLGLAALNRQVLLPNLARRGPLLLRRSLVAETVLIAAIIMATSMLGQTPPPRAFAGGQASAGPTEAAPTRYEARSGQRNLALMIHPGALGQNHVSAQLSDADGKALAVQEVTTAWSLPSSGIEALERPLAKSPEGEVSGTVDLPLGGDWVVQVEVLVSDFEKAVFRLEVQIAAH</sequence>
<keyword evidence="4" id="KW-0479">Metal-binding</keyword>
<dbReference type="PANTHER" id="PTHR34820">
    <property type="entry name" value="INNER MEMBRANE PROTEIN YEBZ"/>
    <property type="match status" value="1"/>
</dbReference>
<dbReference type="Pfam" id="PF04234">
    <property type="entry name" value="CopC"/>
    <property type="match status" value="1"/>
</dbReference>
<dbReference type="InterPro" id="IPR014755">
    <property type="entry name" value="Cu-Rt/internalin_Ig-like"/>
</dbReference>
<evidence type="ECO:0000259" key="10">
    <source>
        <dbReference type="Pfam" id="PF04234"/>
    </source>
</evidence>
<dbReference type="Gene3D" id="2.60.40.1220">
    <property type="match status" value="1"/>
</dbReference>
<keyword evidence="7" id="KW-0186">Copper</keyword>
<keyword evidence="2" id="KW-1003">Cell membrane</keyword>
<dbReference type="EMBL" id="JAGIYY010000001">
    <property type="protein sequence ID" value="MBP0438038.1"/>
    <property type="molecule type" value="Genomic_DNA"/>
</dbReference>
<feature type="transmembrane region" description="Helical" evidence="9">
    <location>
        <begin position="335"/>
        <end position="354"/>
    </location>
</feature>
<feature type="transmembrane region" description="Helical" evidence="9">
    <location>
        <begin position="127"/>
        <end position="147"/>
    </location>
</feature>
<evidence type="ECO:0000256" key="1">
    <source>
        <dbReference type="ARBA" id="ARBA00004651"/>
    </source>
</evidence>
<dbReference type="InterPro" id="IPR032694">
    <property type="entry name" value="CopC/D"/>
</dbReference>
<evidence type="ECO:0000256" key="3">
    <source>
        <dbReference type="ARBA" id="ARBA00022692"/>
    </source>
</evidence>
<protein>
    <submittedName>
        <fullName evidence="12">Copper resistance protein CopC/CopD</fullName>
    </submittedName>
</protein>
<name>A0A8J7QWQ8_9HYPH</name>
<feature type="transmembrane region" description="Helical" evidence="9">
    <location>
        <begin position="159"/>
        <end position="177"/>
    </location>
</feature>
<keyword evidence="6 9" id="KW-1133">Transmembrane helix</keyword>
<evidence type="ECO:0000256" key="7">
    <source>
        <dbReference type="ARBA" id="ARBA00023008"/>
    </source>
</evidence>
<dbReference type="Pfam" id="PF05425">
    <property type="entry name" value="CopD"/>
    <property type="match status" value="1"/>
</dbReference>